<organism evidence="1 2">
    <name type="scientific">Brassica cretica</name>
    <name type="common">Mustard</name>
    <dbReference type="NCBI Taxonomy" id="69181"/>
    <lineage>
        <taxon>Eukaryota</taxon>
        <taxon>Viridiplantae</taxon>
        <taxon>Streptophyta</taxon>
        <taxon>Embryophyta</taxon>
        <taxon>Tracheophyta</taxon>
        <taxon>Spermatophyta</taxon>
        <taxon>Magnoliopsida</taxon>
        <taxon>eudicotyledons</taxon>
        <taxon>Gunneridae</taxon>
        <taxon>Pentapetalae</taxon>
        <taxon>rosids</taxon>
        <taxon>malvids</taxon>
        <taxon>Brassicales</taxon>
        <taxon>Brassicaceae</taxon>
        <taxon>Brassiceae</taxon>
        <taxon>Brassica</taxon>
    </lineage>
</organism>
<keyword evidence="2" id="KW-1185">Reference proteome</keyword>
<evidence type="ECO:0000313" key="1">
    <source>
        <dbReference type="EMBL" id="KAF3576169.1"/>
    </source>
</evidence>
<proteinExistence type="predicted"/>
<protein>
    <submittedName>
        <fullName evidence="1">Uncharacterized protein</fullName>
    </submittedName>
</protein>
<dbReference type="Proteomes" id="UP000266723">
    <property type="component" value="Unassembled WGS sequence"/>
</dbReference>
<dbReference type="EMBL" id="QGKV02000649">
    <property type="protein sequence ID" value="KAF3576169.1"/>
    <property type="molecule type" value="Genomic_DNA"/>
</dbReference>
<comment type="caution">
    <text evidence="1">The sequence shown here is derived from an EMBL/GenBank/DDBJ whole genome shotgun (WGS) entry which is preliminary data.</text>
</comment>
<gene>
    <name evidence="1" type="ORF">DY000_02033710</name>
</gene>
<accession>A0ABQ7DDG9</accession>
<reference evidence="1 2" key="1">
    <citation type="journal article" date="2020" name="BMC Genomics">
        <title>Intraspecific diversification of the crop wild relative Brassica cretica Lam. using demographic model selection.</title>
        <authorList>
            <person name="Kioukis A."/>
            <person name="Michalopoulou V.A."/>
            <person name="Briers L."/>
            <person name="Pirintsos S."/>
            <person name="Studholme D.J."/>
            <person name="Pavlidis P."/>
            <person name="Sarris P.F."/>
        </authorList>
    </citation>
    <scope>NUCLEOTIDE SEQUENCE [LARGE SCALE GENOMIC DNA]</scope>
    <source>
        <strain evidence="2">cv. PFS-1207/04</strain>
    </source>
</reference>
<sequence>MKNPLRLVFVVLENSGFMHSKKPVSCKIDGEAVEFGYEESMVMIQVPWSAPEVV</sequence>
<evidence type="ECO:0000313" key="2">
    <source>
        <dbReference type="Proteomes" id="UP000266723"/>
    </source>
</evidence>
<name>A0ABQ7DDG9_BRACR</name>